<feature type="region of interest" description="Disordered" evidence="1">
    <location>
        <begin position="1"/>
        <end position="26"/>
    </location>
</feature>
<evidence type="ECO:0000313" key="3">
    <source>
        <dbReference type="Proteomes" id="UP001459204"/>
    </source>
</evidence>
<gene>
    <name evidence="2" type="ORF">AAD027_08585</name>
</gene>
<accession>A0ABU9J0K3</accession>
<evidence type="ECO:0000256" key="1">
    <source>
        <dbReference type="SAM" id="MobiDB-lite"/>
    </source>
</evidence>
<keyword evidence="3" id="KW-1185">Reference proteome</keyword>
<reference evidence="2 3" key="1">
    <citation type="submission" date="2024-04" db="EMBL/GenBank/DDBJ databases">
        <title>Draft genome sequence of Pseudoxanthomonas putridarboris WD12.</title>
        <authorList>
            <person name="Oh J."/>
        </authorList>
    </citation>
    <scope>NUCLEOTIDE SEQUENCE [LARGE SCALE GENOMIC DNA]</scope>
    <source>
        <strain evidence="2 3">WD12</strain>
    </source>
</reference>
<dbReference type="Proteomes" id="UP001459204">
    <property type="component" value="Unassembled WGS sequence"/>
</dbReference>
<evidence type="ECO:0000313" key="2">
    <source>
        <dbReference type="EMBL" id="MEL1264424.1"/>
    </source>
</evidence>
<proteinExistence type="predicted"/>
<comment type="caution">
    <text evidence="2">The sequence shown here is derived from an EMBL/GenBank/DDBJ whole genome shotgun (WGS) entry which is preliminary data.</text>
</comment>
<sequence>MRNNLFHGGKEDPGEQPFDGDDDEWGHAALDVAQTLLALVDRGAFGLPDHP</sequence>
<protein>
    <submittedName>
        <fullName evidence="2">Uncharacterized protein</fullName>
    </submittedName>
</protein>
<name>A0ABU9J0K3_9GAMM</name>
<dbReference type="RefSeq" id="WP_341725606.1">
    <property type="nucleotide sequence ID" value="NZ_JBBWWT010000003.1"/>
</dbReference>
<dbReference type="EMBL" id="JBBWWT010000003">
    <property type="protein sequence ID" value="MEL1264424.1"/>
    <property type="molecule type" value="Genomic_DNA"/>
</dbReference>
<organism evidence="2 3">
    <name type="scientific">Pseudoxanthomonas putridarboris</name>
    <dbReference type="NCBI Taxonomy" id="752605"/>
    <lineage>
        <taxon>Bacteria</taxon>
        <taxon>Pseudomonadati</taxon>
        <taxon>Pseudomonadota</taxon>
        <taxon>Gammaproteobacteria</taxon>
        <taxon>Lysobacterales</taxon>
        <taxon>Lysobacteraceae</taxon>
        <taxon>Pseudoxanthomonas</taxon>
    </lineage>
</organism>